<evidence type="ECO:0000313" key="5">
    <source>
        <dbReference type="Proteomes" id="UP000054845"/>
    </source>
</evidence>
<dbReference type="AlphaFoldDB" id="A0A0P1BQL5"/>
<keyword evidence="5" id="KW-1185">Reference proteome</keyword>
<evidence type="ECO:0000256" key="2">
    <source>
        <dbReference type="SAM" id="MobiDB-lite"/>
    </source>
</evidence>
<dbReference type="Pfam" id="PF04185">
    <property type="entry name" value="Phosphoesterase"/>
    <property type="match status" value="1"/>
</dbReference>
<evidence type="ECO:0000256" key="1">
    <source>
        <dbReference type="ARBA" id="ARBA00022801"/>
    </source>
</evidence>
<accession>A0A0P1BQL5</accession>
<feature type="region of interest" description="Disordered" evidence="2">
    <location>
        <begin position="412"/>
        <end position="434"/>
    </location>
</feature>
<name>A0A0P1BQL5_9BASI</name>
<dbReference type="EMBL" id="CCYA01000276">
    <property type="protein sequence ID" value="CEH18755.1"/>
    <property type="molecule type" value="Genomic_DNA"/>
</dbReference>
<reference evidence="4 5" key="1">
    <citation type="submission" date="2014-09" db="EMBL/GenBank/DDBJ databases">
        <authorList>
            <person name="Magalhaes I.L.F."/>
            <person name="Oliveira U."/>
            <person name="Santos F.R."/>
            <person name="Vidigal T.H.D.A."/>
            <person name="Brescovit A.D."/>
            <person name="Santos A.J."/>
        </authorList>
    </citation>
    <scope>NUCLEOTIDE SEQUENCE [LARGE SCALE GENOMIC DNA]</scope>
</reference>
<dbReference type="InterPro" id="IPR007312">
    <property type="entry name" value="Phosphoesterase"/>
</dbReference>
<dbReference type="Proteomes" id="UP000054845">
    <property type="component" value="Unassembled WGS sequence"/>
</dbReference>
<dbReference type="Gene3D" id="3.40.720.10">
    <property type="entry name" value="Alkaline Phosphatase, subunit A"/>
    <property type="match status" value="1"/>
</dbReference>
<keyword evidence="1" id="KW-0378">Hydrolase</keyword>
<protein>
    <recommendedName>
        <fullName evidence="6">Acid phosphatase</fullName>
    </recommendedName>
</protein>
<feature type="signal peptide" evidence="3">
    <location>
        <begin position="1"/>
        <end position="32"/>
    </location>
</feature>
<organism evidence="4 5">
    <name type="scientific">Ceraceosorus bombacis</name>
    <dbReference type="NCBI Taxonomy" id="401625"/>
    <lineage>
        <taxon>Eukaryota</taxon>
        <taxon>Fungi</taxon>
        <taxon>Dikarya</taxon>
        <taxon>Basidiomycota</taxon>
        <taxon>Ustilaginomycotina</taxon>
        <taxon>Exobasidiomycetes</taxon>
        <taxon>Ceraceosorales</taxon>
        <taxon>Ceraceosoraceae</taxon>
        <taxon>Ceraceosorus</taxon>
    </lineage>
</organism>
<evidence type="ECO:0008006" key="6">
    <source>
        <dbReference type="Google" id="ProtNLM"/>
    </source>
</evidence>
<dbReference type="OrthoDB" id="5135119at2759"/>
<evidence type="ECO:0000313" key="4">
    <source>
        <dbReference type="EMBL" id="CEH18755.1"/>
    </source>
</evidence>
<dbReference type="GO" id="GO:0009395">
    <property type="term" value="P:phospholipid catabolic process"/>
    <property type="evidence" value="ECO:0007669"/>
    <property type="project" value="TreeGrafter"/>
</dbReference>
<sequence>MTKTSHVKAALLPTLALILAAIVLSAASSAVAQPASLLRRAKKQSFVPPSTSPEEQSDAYQGRNNGTLARQPIVPGKAFDRIIHVWLENTDYSAAASLATFQRLQKQGQTLTSFHGVTHPSEPNYMASAFGSFFGLHDDNFSWIPKNITSVYDLLDKKGISYACYQENMPFQGFQDYDNKQKNYVDPSASDYTFYVRKHNPCAFSSTFAKPGTERYKRNRNMNDFAADLKADALPQHIFVTPNMDDDGHDSGISYAAQWVDWFLSDLLKNPHFNSERTLVVLTFDENETYAAENRILTLLLGNAVPQNLRGSSSDLYMTHYGILATTQANWGLMHLGRGDVDPILSNIVPFVAEAAGYKGNAQVPLEKRPLLNLTGVTAGPLTETQYQPFFAPTKQAQAAKGAGGAGVLLLPGLDPNATPDKGPAPKNLKLTGGSSFYRSQANVAKD</sequence>
<feature type="compositionally biased region" description="Polar residues" evidence="2">
    <location>
        <begin position="47"/>
        <end position="68"/>
    </location>
</feature>
<dbReference type="PANTHER" id="PTHR31956">
    <property type="entry name" value="NON-SPECIFIC PHOSPHOLIPASE C4-RELATED"/>
    <property type="match status" value="1"/>
</dbReference>
<dbReference type="InterPro" id="IPR017850">
    <property type="entry name" value="Alkaline_phosphatase_core_sf"/>
</dbReference>
<feature type="chain" id="PRO_5006059731" description="Acid phosphatase" evidence="3">
    <location>
        <begin position="33"/>
        <end position="447"/>
    </location>
</feature>
<dbReference type="PANTHER" id="PTHR31956:SF8">
    <property type="entry name" value="ACID PHOSPHATASE PHOA (AFU_ORTHOLOGUE AFUA_1G03570)"/>
    <property type="match status" value="1"/>
</dbReference>
<keyword evidence="3" id="KW-0732">Signal</keyword>
<proteinExistence type="predicted"/>
<evidence type="ECO:0000256" key="3">
    <source>
        <dbReference type="SAM" id="SignalP"/>
    </source>
</evidence>
<feature type="region of interest" description="Disordered" evidence="2">
    <location>
        <begin position="43"/>
        <end position="69"/>
    </location>
</feature>
<dbReference type="STRING" id="401625.A0A0P1BQL5"/>
<dbReference type="GO" id="GO:0016788">
    <property type="term" value="F:hydrolase activity, acting on ester bonds"/>
    <property type="evidence" value="ECO:0007669"/>
    <property type="project" value="InterPro"/>
</dbReference>